<protein>
    <submittedName>
        <fullName evidence="1">Uncharacterized protein</fullName>
    </submittedName>
</protein>
<evidence type="ECO:0000313" key="1">
    <source>
        <dbReference type="EMBL" id="VEL34877.1"/>
    </source>
</evidence>
<dbReference type="SUPFAM" id="SSF50978">
    <property type="entry name" value="WD40 repeat-like"/>
    <property type="match status" value="1"/>
</dbReference>
<sequence length="270" mass="30013">MMVYNGITSLKFAHNDNFLVAASGTFMNVWDLSANAPFFPSAFVAQPDYQQNEDDTAIGIRRHYKLITDLCIANYPGTITFKNSLSRNEFVISAGMDRLIKFTSLHDFSELHTLRAPSTLLSVGITVLPQSLSFAVRSVCPLWFTYFTRPLPPHLCQLEALLVLLCVWVTNSRLKPLISPSRPALSSGSLELVGSLGGDLDSLVGLFSGRWRGGGQLGHEALISVDDWLSRPLEQVRPAPNDWLLKKRSESDIKTPFVFSVSTLRTYANF</sequence>
<organism evidence="1 2">
    <name type="scientific">Protopolystoma xenopodis</name>
    <dbReference type="NCBI Taxonomy" id="117903"/>
    <lineage>
        <taxon>Eukaryota</taxon>
        <taxon>Metazoa</taxon>
        <taxon>Spiralia</taxon>
        <taxon>Lophotrochozoa</taxon>
        <taxon>Platyhelminthes</taxon>
        <taxon>Monogenea</taxon>
        <taxon>Polyopisthocotylea</taxon>
        <taxon>Polystomatidea</taxon>
        <taxon>Polystomatidae</taxon>
        <taxon>Protopolystoma</taxon>
    </lineage>
</organism>
<dbReference type="AlphaFoldDB" id="A0A3S5B2R3"/>
<keyword evidence="2" id="KW-1185">Reference proteome</keyword>
<dbReference type="EMBL" id="CAAALY010248598">
    <property type="protein sequence ID" value="VEL34877.1"/>
    <property type="molecule type" value="Genomic_DNA"/>
</dbReference>
<gene>
    <name evidence="1" type="ORF">PXEA_LOCUS28317</name>
</gene>
<reference evidence="1" key="1">
    <citation type="submission" date="2018-11" db="EMBL/GenBank/DDBJ databases">
        <authorList>
            <consortium name="Pathogen Informatics"/>
        </authorList>
    </citation>
    <scope>NUCLEOTIDE SEQUENCE</scope>
</reference>
<comment type="caution">
    <text evidence="1">The sequence shown here is derived from an EMBL/GenBank/DDBJ whole genome shotgun (WGS) entry which is preliminary data.</text>
</comment>
<proteinExistence type="predicted"/>
<name>A0A3S5B2R3_9PLAT</name>
<dbReference type="InterPro" id="IPR036322">
    <property type="entry name" value="WD40_repeat_dom_sf"/>
</dbReference>
<dbReference type="Gene3D" id="2.130.10.10">
    <property type="entry name" value="YVTN repeat-like/Quinoprotein amine dehydrogenase"/>
    <property type="match status" value="1"/>
</dbReference>
<dbReference type="Proteomes" id="UP000784294">
    <property type="component" value="Unassembled WGS sequence"/>
</dbReference>
<evidence type="ECO:0000313" key="2">
    <source>
        <dbReference type="Proteomes" id="UP000784294"/>
    </source>
</evidence>
<dbReference type="OrthoDB" id="431715at2759"/>
<accession>A0A3S5B2R3</accession>
<dbReference type="InterPro" id="IPR015943">
    <property type="entry name" value="WD40/YVTN_repeat-like_dom_sf"/>
</dbReference>